<evidence type="ECO:0000313" key="2">
    <source>
        <dbReference type="Proteomes" id="UP000585474"/>
    </source>
</evidence>
<sequence length="106" mass="11572">MYVCSEIKIARTSRGNNNVPFYALAQNVARRASNLIARQAAARRVPTHADCRVSSASFALFNSLFDPGIRNPSLFENLPIPENQLAGNQIPLSLSTLSVEKTRAQG</sequence>
<organism evidence="1 2">
    <name type="scientific">Actinidia rufa</name>
    <dbReference type="NCBI Taxonomy" id="165716"/>
    <lineage>
        <taxon>Eukaryota</taxon>
        <taxon>Viridiplantae</taxon>
        <taxon>Streptophyta</taxon>
        <taxon>Embryophyta</taxon>
        <taxon>Tracheophyta</taxon>
        <taxon>Spermatophyta</taxon>
        <taxon>Magnoliopsida</taxon>
        <taxon>eudicotyledons</taxon>
        <taxon>Gunneridae</taxon>
        <taxon>Pentapetalae</taxon>
        <taxon>asterids</taxon>
        <taxon>Ericales</taxon>
        <taxon>Actinidiaceae</taxon>
        <taxon>Actinidia</taxon>
    </lineage>
</organism>
<dbReference type="EMBL" id="BJWL01000007">
    <property type="protein sequence ID" value="GFY90185.1"/>
    <property type="molecule type" value="Genomic_DNA"/>
</dbReference>
<evidence type="ECO:0000313" key="1">
    <source>
        <dbReference type="EMBL" id="GFY90185.1"/>
    </source>
</evidence>
<dbReference type="Proteomes" id="UP000585474">
    <property type="component" value="Unassembled WGS sequence"/>
</dbReference>
<protein>
    <submittedName>
        <fullName evidence="1">Uncharacterized protein</fullName>
    </submittedName>
</protein>
<name>A0A7J0EUL1_9ERIC</name>
<comment type="caution">
    <text evidence="1">The sequence shown here is derived from an EMBL/GenBank/DDBJ whole genome shotgun (WGS) entry which is preliminary data.</text>
</comment>
<dbReference type="AlphaFoldDB" id="A0A7J0EUL1"/>
<gene>
    <name evidence="1" type="ORF">Acr_07g0003820</name>
</gene>
<accession>A0A7J0EUL1</accession>
<keyword evidence="2" id="KW-1185">Reference proteome</keyword>
<proteinExistence type="predicted"/>
<reference evidence="1 2" key="1">
    <citation type="submission" date="2019-07" db="EMBL/GenBank/DDBJ databases">
        <title>De Novo Assembly of kiwifruit Actinidia rufa.</title>
        <authorList>
            <person name="Sugita-Konishi S."/>
            <person name="Sato K."/>
            <person name="Mori E."/>
            <person name="Abe Y."/>
            <person name="Kisaki G."/>
            <person name="Hamano K."/>
            <person name="Suezawa K."/>
            <person name="Otani M."/>
            <person name="Fukuda T."/>
            <person name="Manabe T."/>
            <person name="Gomi K."/>
            <person name="Tabuchi M."/>
            <person name="Akimitsu K."/>
            <person name="Kataoka I."/>
        </authorList>
    </citation>
    <scope>NUCLEOTIDE SEQUENCE [LARGE SCALE GENOMIC DNA]</scope>
    <source>
        <strain evidence="2">cv. Fuchu</strain>
    </source>
</reference>